<dbReference type="eggNOG" id="COG3296">
    <property type="taxonomic scope" value="Bacteria"/>
</dbReference>
<dbReference type="PATRIC" id="fig|1384054.3.peg.2784"/>
<evidence type="ECO:0000256" key="4">
    <source>
        <dbReference type="ARBA" id="ARBA00023136"/>
    </source>
</evidence>
<proteinExistence type="predicted"/>
<feature type="transmembrane region" description="Helical" evidence="5">
    <location>
        <begin position="74"/>
        <end position="93"/>
    </location>
</feature>
<gene>
    <name evidence="6" type="ORF">N790_12510</name>
</gene>
<evidence type="ECO:0008006" key="8">
    <source>
        <dbReference type="Google" id="ProtNLM"/>
    </source>
</evidence>
<keyword evidence="4 5" id="KW-0472">Membrane</keyword>
<evidence type="ECO:0000313" key="7">
    <source>
        <dbReference type="Proteomes" id="UP000029392"/>
    </source>
</evidence>
<feature type="transmembrane region" description="Helical" evidence="5">
    <location>
        <begin position="99"/>
        <end position="118"/>
    </location>
</feature>
<keyword evidence="3 5" id="KW-1133">Transmembrane helix</keyword>
<protein>
    <recommendedName>
        <fullName evidence="8">Orotate phosphoribosyltransferase</fullName>
    </recommendedName>
</protein>
<evidence type="ECO:0000256" key="2">
    <source>
        <dbReference type="ARBA" id="ARBA00022692"/>
    </source>
</evidence>
<comment type="caution">
    <text evidence="6">The sequence shown here is derived from an EMBL/GenBank/DDBJ whole genome shotgun (WGS) entry which is preliminary data.</text>
</comment>
<comment type="subcellular location">
    <subcellularLocation>
        <location evidence="1">Membrane</location>
        <topology evidence="1">Multi-pass membrane protein</topology>
    </subcellularLocation>
</comment>
<reference evidence="6 7" key="1">
    <citation type="submission" date="2013-09" db="EMBL/GenBank/DDBJ databases">
        <title>Genome sequencing of Arenimonas malthae.</title>
        <authorList>
            <person name="Chen F."/>
            <person name="Wang G."/>
        </authorList>
    </citation>
    <scope>NUCLEOTIDE SEQUENCE [LARGE SCALE GENOMIC DNA]</scope>
    <source>
        <strain evidence="6 7">CC-JY-1</strain>
    </source>
</reference>
<dbReference type="AlphaFoldDB" id="A0A091AR91"/>
<evidence type="ECO:0000256" key="3">
    <source>
        <dbReference type="ARBA" id="ARBA00022989"/>
    </source>
</evidence>
<organism evidence="6 7">
    <name type="scientific">Arenimonas malthae CC-JY-1</name>
    <dbReference type="NCBI Taxonomy" id="1384054"/>
    <lineage>
        <taxon>Bacteria</taxon>
        <taxon>Pseudomonadati</taxon>
        <taxon>Pseudomonadota</taxon>
        <taxon>Gammaproteobacteria</taxon>
        <taxon>Lysobacterales</taxon>
        <taxon>Lysobacteraceae</taxon>
        <taxon>Arenimonas</taxon>
    </lineage>
</organism>
<dbReference type="InterPro" id="IPR019109">
    <property type="entry name" value="MamF_MmsF"/>
</dbReference>
<dbReference type="Proteomes" id="UP000029392">
    <property type="component" value="Unassembled WGS sequence"/>
</dbReference>
<feature type="transmembrane region" description="Helical" evidence="5">
    <location>
        <begin position="20"/>
        <end position="53"/>
    </location>
</feature>
<dbReference type="EMBL" id="AVCH01000220">
    <property type="protein sequence ID" value="KFN41469.1"/>
    <property type="molecule type" value="Genomic_DNA"/>
</dbReference>
<name>A0A091AR91_9GAMM</name>
<accession>A0A091AR91</accession>
<sequence length="136" mass="14436">MENAAPPPAPSGSPSEDERQWAMFAHLSALLGGLLTGAVGGWGCFLGPLVIWLMKKDTMPFVDEQGKEALNFNITIAIAMVVLVVFSIVTLGIGALIAVPLMVIIGIGALVLIIMASIKAKDGISYRYPMTIRLIK</sequence>
<dbReference type="Pfam" id="PF09685">
    <property type="entry name" value="MamF_MmsF"/>
    <property type="match status" value="1"/>
</dbReference>
<keyword evidence="2 5" id="KW-0812">Transmembrane</keyword>
<dbReference type="STRING" id="1384054.N790_12510"/>
<evidence type="ECO:0000256" key="1">
    <source>
        <dbReference type="ARBA" id="ARBA00004141"/>
    </source>
</evidence>
<keyword evidence="7" id="KW-1185">Reference proteome</keyword>
<evidence type="ECO:0000313" key="6">
    <source>
        <dbReference type="EMBL" id="KFN41469.1"/>
    </source>
</evidence>
<evidence type="ECO:0000256" key="5">
    <source>
        <dbReference type="SAM" id="Phobius"/>
    </source>
</evidence>